<protein>
    <submittedName>
        <fullName evidence="9">Glucose-1-phosphate adenylyltransferase subunit GlgD</fullName>
        <ecNumber evidence="9">2.7.7.27</ecNumber>
    </submittedName>
</protein>
<organism evidence="9 10">
    <name type="scientific">Candidatus Fimimorpha faecalis</name>
    <dbReference type="NCBI Taxonomy" id="2840824"/>
    <lineage>
        <taxon>Bacteria</taxon>
        <taxon>Bacillati</taxon>
        <taxon>Bacillota</taxon>
        <taxon>Clostridia</taxon>
        <taxon>Eubacteriales</taxon>
        <taxon>Candidatus Fimimorpha</taxon>
    </lineage>
</organism>
<accession>A0A9D1JDR7</accession>
<dbReference type="CDD" id="cd02508">
    <property type="entry name" value="ADP_Glucose_PP"/>
    <property type="match status" value="1"/>
</dbReference>
<comment type="similarity">
    <text evidence="1">Belongs to the bacterial/plant glucose-1-phosphate adenylyltransferase family.</text>
</comment>
<evidence type="ECO:0000256" key="5">
    <source>
        <dbReference type="ARBA" id="ARBA00023056"/>
    </source>
</evidence>
<dbReference type="InterPro" id="IPR005835">
    <property type="entry name" value="NTP_transferase_dom"/>
</dbReference>
<dbReference type="Pfam" id="PF00483">
    <property type="entry name" value="NTP_transferase"/>
    <property type="match status" value="1"/>
</dbReference>
<keyword evidence="3" id="KW-0547">Nucleotide-binding</keyword>
<dbReference type="InterPro" id="IPR011831">
    <property type="entry name" value="ADP-Glc_PPase"/>
</dbReference>
<keyword evidence="6" id="KW-0119">Carbohydrate metabolism</keyword>
<dbReference type="GO" id="GO:0005978">
    <property type="term" value="P:glycogen biosynthetic process"/>
    <property type="evidence" value="ECO:0007669"/>
    <property type="project" value="UniProtKB-KW"/>
</dbReference>
<dbReference type="GO" id="GO:0008878">
    <property type="term" value="F:glucose-1-phosphate adenylyltransferase activity"/>
    <property type="evidence" value="ECO:0007669"/>
    <property type="project" value="UniProtKB-EC"/>
</dbReference>
<reference evidence="9" key="1">
    <citation type="submission" date="2020-10" db="EMBL/GenBank/DDBJ databases">
        <authorList>
            <person name="Gilroy R."/>
        </authorList>
    </citation>
    <scope>NUCLEOTIDE SEQUENCE</scope>
    <source>
        <strain evidence="9">ChiW13-3771</strain>
    </source>
</reference>
<dbReference type="CDD" id="cd04651">
    <property type="entry name" value="LbH_G1P_AT_C"/>
    <property type="match status" value="1"/>
</dbReference>
<feature type="domain" description="Nucleotidyl transferase" evidence="7">
    <location>
        <begin position="5"/>
        <end position="256"/>
    </location>
</feature>
<evidence type="ECO:0000256" key="2">
    <source>
        <dbReference type="ARBA" id="ARBA00022600"/>
    </source>
</evidence>
<comment type="caution">
    <text evidence="9">The sequence shown here is derived from an EMBL/GenBank/DDBJ whole genome shotgun (WGS) entry which is preliminary data.</text>
</comment>
<dbReference type="InterPro" id="IPR029044">
    <property type="entry name" value="Nucleotide-diphossugar_trans"/>
</dbReference>
<keyword evidence="9" id="KW-0808">Transferase</keyword>
<dbReference type="SUPFAM" id="SSF53448">
    <property type="entry name" value="Nucleotide-diphospho-sugar transferases"/>
    <property type="match status" value="1"/>
</dbReference>
<dbReference type="PROSITE" id="PS00809">
    <property type="entry name" value="ADP_GLC_PYROPHOSPH_2"/>
    <property type="match status" value="1"/>
</dbReference>
<evidence type="ECO:0000313" key="10">
    <source>
        <dbReference type="Proteomes" id="UP000824201"/>
    </source>
</evidence>
<dbReference type="InterPro" id="IPR005836">
    <property type="entry name" value="ADP_Glu_pyroP_CS"/>
</dbReference>
<dbReference type="InterPro" id="IPR056818">
    <property type="entry name" value="GlmU/GlgC-like_hexapep"/>
</dbReference>
<keyword evidence="4" id="KW-0067">ATP-binding</keyword>
<dbReference type="Gene3D" id="3.90.550.10">
    <property type="entry name" value="Spore Coat Polysaccharide Biosynthesis Protein SpsA, Chain A"/>
    <property type="match status" value="1"/>
</dbReference>
<evidence type="ECO:0000313" key="9">
    <source>
        <dbReference type="EMBL" id="HIR89443.1"/>
    </source>
</evidence>
<dbReference type="AlphaFoldDB" id="A0A9D1JDR7"/>
<dbReference type="Proteomes" id="UP000824201">
    <property type="component" value="Unassembled WGS sequence"/>
</dbReference>
<dbReference type="GO" id="GO:0005524">
    <property type="term" value="F:ATP binding"/>
    <property type="evidence" value="ECO:0007669"/>
    <property type="project" value="UniProtKB-KW"/>
</dbReference>
<dbReference type="EC" id="2.7.7.27" evidence="9"/>
<name>A0A9D1JDR7_9FIRM</name>
<reference evidence="9" key="2">
    <citation type="journal article" date="2021" name="PeerJ">
        <title>Extensive microbial diversity within the chicken gut microbiome revealed by metagenomics and culture.</title>
        <authorList>
            <person name="Gilroy R."/>
            <person name="Ravi A."/>
            <person name="Getino M."/>
            <person name="Pursley I."/>
            <person name="Horton D.L."/>
            <person name="Alikhan N.F."/>
            <person name="Baker D."/>
            <person name="Gharbi K."/>
            <person name="Hall N."/>
            <person name="Watson M."/>
            <person name="Adriaenssens E.M."/>
            <person name="Foster-Nyarko E."/>
            <person name="Jarju S."/>
            <person name="Secka A."/>
            <person name="Antonio M."/>
            <person name="Oren A."/>
            <person name="Chaudhuri R.R."/>
            <person name="La Ragione R."/>
            <person name="Hildebrand F."/>
            <person name="Pallen M.J."/>
        </authorList>
    </citation>
    <scope>NUCLEOTIDE SEQUENCE</scope>
    <source>
        <strain evidence="9">ChiW13-3771</strain>
    </source>
</reference>
<dbReference type="InterPro" id="IPR011832">
    <property type="entry name" value="GlgDAde_trans"/>
</dbReference>
<evidence type="ECO:0000256" key="3">
    <source>
        <dbReference type="ARBA" id="ARBA00022741"/>
    </source>
</evidence>
<dbReference type="PANTHER" id="PTHR43523">
    <property type="entry name" value="GLUCOSE-1-PHOSPHATE ADENYLYLTRANSFERASE-RELATED"/>
    <property type="match status" value="1"/>
</dbReference>
<keyword evidence="5" id="KW-0320">Glycogen biosynthesis</keyword>
<dbReference type="Pfam" id="PF24894">
    <property type="entry name" value="Hexapep_GlmU"/>
    <property type="match status" value="1"/>
</dbReference>
<evidence type="ECO:0000256" key="1">
    <source>
        <dbReference type="ARBA" id="ARBA00010443"/>
    </source>
</evidence>
<dbReference type="Gene3D" id="2.160.10.10">
    <property type="entry name" value="Hexapeptide repeat proteins"/>
    <property type="match status" value="1"/>
</dbReference>
<dbReference type="EMBL" id="DVHN01000143">
    <property type="protein sequence ID" value="HIR89443.1"/>
    <property type="molecule type" value="Genomic_DNA"/>
</dbReference>
<keyword evidence="2" id="KW-0321">Glycogen metabolism</keyword>
<dbReference type="SUPFAM" id="SSF51161">
    <property type="entry name" value="Trimeric LpxA-like enzymes"/>
    <property type="match status" value="1"/>
</dbReference>
<evidence type="ECO:0000259" key="7">
    <source>
        <dbReference type="Pfam" id="PF00483"/>
    </source>
</evidence>
<dbReference type="PANTHER" id="PTHR43523:SF6">
    <property type="entry name" value="GLYCOGEN BIOSYNTHESIS PROTEIN GLGD"/>
    <property type="match status" value="1"/>
</dbReference>
<dbReference type="NCBIfam" id="TIGR02092">
    <property type="entry name" value="glgD"/>
    <property type="match status" value="1"/>
</dbReference>
<evidence type="ECO:0000259" key="8">
    <source>
        <dbReference type="Pfam" id="PF24894"/>
    </source>
</evidence>
<keyword evidence="9" id="KW-0548">Nucleotidyltransferase</keyword>
<evidence type="ECO:0000256" key="4">
    <source>
        <dbReference type="ARBA" id="ARBA00022840"/>
    </source>
</evidence>
<feature type="domain" description="Glucose-1-phosphate adenylyltransferase/Bifunctional protein GlmU-like C-terminal hexapeptide" evidence="8">
    <location>
        <begin position="286"/>
        <end position="356"/>
    </location>
</feature>
<gene>
    <name evidence="9" type="primary">glgD</name>
    <name evidence="9" type="ORF">IAC96_10875</name>
</gene>
<evidence type="ECO:0000256" key="6">
    <source>
        <dbReference type="ARBA" id="ARBA00023277"/>
    </source>
</evidence>
<proteinExistence type="inferred from homology"/>
<sequence length="373" mass="42822">MKAVGIILAGGNNKRMKELSNKRAIAAMPIAGTYRSIDFALSNMSNSHIQKVAVLTQYNTKSLNEHLSSSKWWDFGRKQGGLYVFTPTLTASNSSWYRGTADSLYQNIHFLKESHEPYVVLVSGDGIYKMDYNEVLDYHIEKRADITVVCKDMGEGENVDRYGQVKTNEDNRIIEFEEKPMVASSSTISCGIYVIRRRLLIDLIERCAQEDRYDFVNDILIRYKNLKRIYAYRMKDYWSNISSVDSYYNTNMDFLKREVRDYFFKQGNDIYSKIDDLPPAKYNPGSNVRNSLVASGCIINGTVENSVIFKKAYIGNNCYIKNSIILNDVYIGDNTRIENCIVESRDTIRANTSYIGVPGEIKIVIEKNERYVM</sequence>
<dbReference type="InterPro" id="IPR011004">
    <property type="entry name" value="Trimer_LpxA-like_sf"/>
</dbReference>